<dbReference type="OrthoDB" id="5980302at2759"/>
<dbReference type="AlphaFoldDB" id="A0A1D1V7F9"/>
<accession>A0A1D1V7F9</accession>
<evidence type="ECO:0000256" key="1">
    <source>
        <dbReference type="ARBA" id="ARBA00022737"/>
    </source>
</evidence>
<reference evidence="2 3" key="1">
    <citation type="journal article" date="2016" name="Nat. Commun.">
        <title>Extremotolerant tardigrade genome and improved radiotolerance of human cultured cells by tardigrade-unique protein.</title>
        <authorList>
            <person name="Hashimoto T."/>
            <person name="Horikawa D.D."/>
            <person name="Saito Y."/>
            <person name="Kuwahara H."/>
            <person name="Kozuka-Hata H."/>
            <person name="Shin-I T."/>
            <person name="Minakuchi Y."/>
            <person name="Ohishi K."/>
            <person name="Motoyama A."/>
            <person name="Aizu T."/>
            <person name="Enomoto A."/>
            <person name="Kondo K."/>
            <person name="Tanaka S."/>
            <person name="Hara Y."/>
            <person name="Koshikawa S."/>
            <person name="Sagara H."/>
            <person name="Miura T."/>
            <person name="Yokobori S."/>
            <person name="Miyagawa K."/>
            <person name="Suzuki Y."/>
            <person name="Kubo T."/>
            <person name="Oyama M."/>
            <person name="Kohara Y."/>
            <person name="Fujiyama A."/>
            <person name="Arakawa K."/>
            <person name="Katayama T."/>
            <person name="Toyoda A."/>
            <person name="Kunieda T."/>
        </authorList>
    </citation>
    <scope>NUCLEOTIDE SEQUENCE [LARGE SCALE GENOMIC DNA]</scope>
    <source>
        <strain evidence="2 3">YOKOZUNA-1</strain>
    </source>
</reference>
<dbReference type="InterPro" id="IPR051242">
    <property type="entry name" value="WD-EF-hand_domain"/>
</dbReference>
<gene>
    <name evidence="2" type="primary">RvY_07503-1</name>
    <name evidence="2" type="synonym">RvY_07503.1</name>
    <name evidence="2" type="ORF">RvY_07503</name>
</gene>
<keyword evidence="1" id="KW-0677">Repeat</keyword>
<name>A0A1D1V7F9_RAMVA</name>
<sequence>MTKVRDDNFDNKEPSFTIHPVSPPTRDAVTCMVLLDRREREDASVATLLTNSADGFTRGWSTCLAGGGLKSLFHAGHSIGSYVLHCCADDHNELLFTADSLGYVKVWFICEWANKLKPPDHRHEFDPRHFPALRRYKPFGPALAGHAARMQAAKTGRESYWAVGVTHLDLRNHNRPDFRCDKFLFLGCHSPAWVHVPRRGSIYQSGTRKHATHYNIEKVQADWIRRLPKWQRAELILLQKEGNLHAKSFQLLVHAII</sequence>
<dbReference type="EMBL" id="BDGG01000003">
    <property type="protein sequence ID" value="GAU95992.1"/>
    <property type="molecule type" value="Genomic_DNA"/>
</dbReference>
<dbReference type="PANTHER" id="PTHR44324:SF6">
    <property type="entry name" value="EF-HAND CALCIUM BINDING DOMAIN 8"/>
    <property type="match status" value="1"/>
</dbReference>
<keyword evidence="3" id="KW-1185">Reference proteome</keyword>
<evidence type="ECO:0000313" key="2">
    <source>
        <dbReference type="EMBL" id="GAU95992.1"/>
    </source>
</evidence>
<dbReference type="Proteomes" id="UP000186922">
    <property type="component" value="Unassembled WGS sequence"/>
</dbReference>
<organism evidence="2 3">
    <name type="scientific">Ramazzottius varieornatus</name>
    <name type="common">Water bear</name>
    <name type="synonym">Tardigrade</name>
    <dbReference type="NCBI Taxonomy" id="947166"/>
    <lineage>
        <taxon>Eukaryota</taxon>
        <taxon>Metazoa</taxon>
        <taxon>Ecdysozoa</taxon>
        <taxon>Tardigrada</taxon>
        <taxon>Eutardigrada</taxon>
        <taxon>Parachela</taxon>
        <taxon>Hypsibioidea</taxon>
        <taxon>Ramazzottiidae</taxon>
        <taxon>Ramazzottius</taxon>
    </lineage>
</organism>
<proteinExistence type="predicted"/>
<comment type="caution">
    <text evidence="2">The sequence shown here is derived from an EMBL/GenBank/DDBJ whole genome shotgun (WGS) entry which is preliminary data.</text>
</comment>
<dbReference type="PANTHER" id="PTHR44324">
    <property type="entry name" value="WD40 REPEAT DOMAIN 95"/>
    <property type="match status" value="1"/>
</dbReference>
<protein>
    <submittedName>
        <fullName evidence="2">Uncharacterized protein</fullName>
    </submittedName>
</protein>
<evidence type="ECO:0000313" key="3">
    <source>
        <dbReference type="Proteomes" id="UP000186922"/>
    </source>
</evidence>